<keyword evidence="2" id="KW-1185">Reference proteome</keyword>
<reference evidence="2" key="1">
    <citation type="journal article" date="2019" name="Int. J. Syst. Evol. Microbiol.">
        <title>The Global Catalogue of Microorganisms (GCM) 10K type strain sequencing project: providing services to taxonomists for standard genome sequencing and annotation.</title>
        <authorList>
            <consortium name="The Broad Institute Genomics Platform"/>
            <consortium name="The Broad Institute Genome Sequencing Center for Infectious Disease"/>
            <person name="Wu L."/>
            <person name="Ma J."/>
        </authorList>
    </citation>
    <scope>NUCLEOTIDE SEQUENCE [LARGE SCALE GENOMIC DNA]</scope>
    <source>
        <strain evidence="2">CGMCC 4.7177</strain>
    </source>
</reference>
<name>A0ABV9BAS9_9ACTN</name>
<sequence length="56" mass="6299">MASPTQHADVVEDALDRVWTEAHPEFGPDEPAWTPGQVREYHLRLDAARFDPEVAA</sequence>
<dbReference type="RefSeq" id="WP_381184836.1">
    <property type="nucleotide sequence ID" value="NZ_JBHSFK010000046.1"/>
</dbReference>
<evidence type="ECO:0008006" key="3">
    <source>
        <dbReference type="Google" id="ProtNLM"/>
    </source>
</evidence>
<dbReference type="Proteomes" id="UP001595839">
    <property type="component" value="Unassembled WGS sequence"/>
</dbReference>
<protein>
    <recommendedName>
        <fullName evidence="3">SAM-dependent methyltransferase</fullName>
    </recommendedName>
</protein>
<accession>A0ABV9BAS9</accession>
<gene>
    <name evidence="1" type="ORF">ACFPIH_45630</name>
</gene>
<evidence type="ECO:0000313" key="1">
    <source>
        <dbReference type="EMBL" id="MFC4506651.1"/>
    </source>
</evidence>
<dbReference type="EMBL" id="JBHSFK010000046">
    <property type="protein sequence ID" value="MFC4506651.1"/>
    <property type="molecule type" value="Genomic_DNA"/>
</dbReference>
<proteinExistence type="predicted"/>
<comment type="caution">
    <text evidence="1">The sequence shown here is derived from an EMBL/GenBank/DDBJ whole genome shotgun (WGS) entry which is preliminary data.</text>
</comment>
<evidence type="ECO:0000313" key="2">
    <source>
        <dbReference type="Proteomes" id="UP001595839"/>
    </source>
</evidence>
<organism evidence="1 2">
    <name type="scientific">Streptomyces vulcanius</name>
    <dbReference type="NCBI Taxonomy" id="1441876"/>
    <lineage>
        <taxon>Bacteria</taxon>
        <taxon>Bacillati</taxon>
        <taxon>Actinomycetota</taxon>
        <taxon>Actinomycetes</taxon>
        <taxon>Kitasatosporales</taxon>
        <taxon>Streptomycetaceae</taxon>
        <taxon>Streptomyces</taxon>
    </lineage>
</organism>